<proteinExistence type="inferred from homology"/>
<dbReference type="EMBL" id="JABJRC010000002">
    <property type="protein sequence ID" value="NOL41036.1"/>
    <property type="molecule type" value="Genomic_DNA"/>
</dbReference>
<dbReference type="RefSeq" id="WP_171673491.1">
    <property type="nucleotide sequence ID" value="NZ_BAAAGT010000013.1"/>
</dbReference>
<dbReference type="Pfam" id="PF00728">
    <property type="entry name" value="Glyco_hydro_20"/>
    <property type="match status" value="1"/>
</dbReference>
<dbReference type="InterPro" id="IPR006558">
    <property type="entry name" value="LamG-like"/>
</dbReference>
<name>A0A7Y4L034_9ACTN</name>
<dbReference type="SUPFAM" id="SSF55545">
    <property type="entry name" value="beta-N-acetylhexosaminidase-like domain"/>
    <property type="match status" value="1"/>
</dbReference>
<dbReference type="Pfam" id="PF13385">
    <property type="entry name" value="Laminin_G_3"/>
    <property type="match status" value="2"/>
</dbReference>
<feature type="signal peptide" evidence="6">
    <location>
        <begin position="1"/>
        <end position="24"/>
    </location>
</feature>
<comment type="similarity">
    <text evidence="1">Belongs to the glycosyl hydrolase 20 family.</text>
</comment>
<reference evidence="9 10" key="1">
    <citation type="submission" date="2020-05" db="EMBL/GenBank/DDBJ databases">
        <title>Genome sequence of Kribbella sandramycini ATCC 39419.</title>
        <authorList>
            <person name="Maclea K.S."/>
            <person name="Fair J.L."/>
        </authorList>
    </citation>
    <scope>NUCLEOTIDE SEQUENCE [LARGE SCALE GENOMIC DNA]</scope>
    <source>
        <strain evidence="9 10">ATCC 39419</strain>
    </source>
</reference>
<dbReference type="Proteomes" id="UP000534306">
    <property type="component" value="Unassembled WGS sequence"/>
</dbReference>
<dbReference type="Pfam" id="PF02838">
    <property type="entry name" value="Glyco_hydro_20b"/>
    <property type="match status" value="1"/>
</dbReference>
<dbReference type="InterPro" id="IPR017853">
    <property type="entry name" value="GH"/>
</dbReference>
<dbReference type="SMART" id="SM00560">
    <property type="entry name" value="LamGL"/>
    <property type="match status" value="2"/>
</dbReference>
<accession>A0A7Y4L034</accession>
<keyword evidence="5" id="KW-0326">Glycosidase</keyword>
<dbReference type="Gene3D" id="2.60.120.200">
    <property type="match status" value="2"/>
</dbReference>
<dbReference type="EMBL" id="JACHKF010000001">
    <property type="protein sequence ID" value="MBB6569121.1"/>
    <property type="molecule type" value="Genomic_DNA"/>
</dbReference>
<feature type="domain" description="LamG-like jellyroll fold" evidence="7">
    <location>
        <begin position="656"/>
        <end position="791"/>
    </location>
</feature>
<dbReference type="InterPro" id="IPR015882">
    <property type="entry name" value="HEX_bac_N"/>
</dbReference>
<feature type="domain" description="LamG-like jellyroll fold" evidence="7">
    <location>
        <begin position="879"/>
        <end position="1019"/>
    </location>
</feature>
<evidence type="ECO:0000256" key="1">
    <source>
        <dbReference type="ARBA" id="ARBA00006285"/>
    </source>
</evidence>
<evidence type="ECO:0000313" key="11">
    <source>
        <dbReference type="Proteomes" id="UP000553957"/>
    </source>
</evidence>
<organism evidence="9 10">
    <name type="scientific">Kribbella sandramycini</name>
    <dbReference type="NCBI Taxonomy" id="60450"/>
    <lineage>
        <taxon>Bacteria</taxon>
        <taxon>Bacillati</taxon>
        <taxon>Actinomycetota</taxon>
        <taxon>Actinomycetes</taxon>
        <taxon>Propionibacteriales</taxon>
        <taxon>Kribbellaceae</taxon>
        <taxon>Kribbella</taxon>
    </lineage>
</organism>
<evidence type="ECO:0000256" key="4">
    <source>
        <dbReference type="ARBA" id="ARBA00023157"/>
    </source>
</evidence>
<evidence type="ECO:0000259" key="7">
    <source>
        <dbReference type="SMART" id="SM00560"/>
    </source>
</evidence>
<keyword evidence="10" id="KW-1185">Reference proteome</keyword>
<protein>
    <submittedName>
        <fullName evidence="9">Family 20 glycosylhydrolase</fullName>
    </submittedName>
</protein>
<dbReference type="GO" id="GO:0004563">
    <property type="term" value="F:beta-N-acetylhexosaminidase activity"/>
    <property type="evidence" value="ECO:0007669"/>
    <property type="project" value="UniProtKB-ARBA"/>
</dbReference>
<dbReference type="PANTHER" id="PTHR43678:SF1">
    <property type="entry name" value="BETA-N-ACETYLHEXOSAMINIDASE"/>
    <property type="match status" value="1"/>
</dbReference>
<keyword evidence="4" id="KW-1015">Disulfide bond</keyword>
<dbReference type="Gene3D" id="3.20.20.80">
    <property type="entry name" value="Glycosidases"/>
    <property type="match status" value="1"/>
</dbReference>
<dbReference type="GO" id="GO:0005975">
    <property type="term" value="P:carbohydrate metabolic process"/>
    <property type="evidence" value="ECO:0007669"/>
    <property type="project" value="InterPro"/>
</dbReference>
<dbReference type="InterPro" id="IPR029018">
    <property type="entry name" value="Hex-like_dom2"/>
</dbReference>
<sequence length="1031" mass="110486">MKKLLSLLLSPLLAIAALAVPAGAAPPTEPPQTIPALQNWQAGTGTPFTFTATSRIVASQQLRADAETFAADLTALTGITPAVVGEQEVRPGDLRMAIAHLPADSYRLSIEAGVATITGPNPTPIFHGTRTVLQLLRQSRTLEPGGTLDKPKYRERGVLVANAEKRFPLAWWQTLIREMSYLKYNQLTAYVGYSDTPLGRWQEINQYAKRYHVQFIPQHNLPGHSARDLTPRPDLALPGKPADLDLSKEAAYTYAEDITRSLLTKFDGPWWHLGSDEYLHGDNPNRFPQLVEYAKAKYGPNAVAQDVHYGFVNRLNRLVTANGKTMRIWNDGITKTATVPVDKDVVVEYWLEKEGAKTAGQLLDEGYRLQNDNPDYLYHDLGLQHADGAEIYDRFKPNVFHGDEEVPDDPARILGAKLHVWTLPDLETPDEILDGLFAPMRSLAQILWGSPKPAADYAGFAPLITTVGWAPQNWVRVSAQTRTTVVAAGDSVRITSRLRCLAPGALDGRLEVGLPAGWTVDRPSTPLPSCHNDTVDRAAPVPLKVVVPANAAAGNYEVRLIGRSQGPDVVETVTLQVAPRPAAGYDDVVRADGPAGYWPMSDSSGTVLTDASGNGRHGQYRENVWKGVPGPSAGNRAVALTGGYAEAGDPGVRASGPFTVEGWFKFDDIAGGDGQAILEQYDAPGKNGYALRLNRFGRMIGHVFGAEYNPVYLQGVSPVSAGVWHHIALVYDGTSIATYLDGTLDASSPTPTRPTLGSGSLKIGARGDDAGIRMGGRVDNVAMYQRALTPEELAVHYVAARPTDEKYVDTVNASGPLGYWRLGDDNAVAGSATTAAAVGRLGAPHVGAVARDLPGVSGTDGALGFNGGYAQTLPNGIIDQFTGPYSAEAWVLPSALRPDPGQAIVEKYDAPGKNGFALRLTGSGQVRAYTLGAAAQASVTGTTKLVTGSWYHVVSVFDGSKLKIYVNGRLDGEVATTLAPTASELKTTLKIGARGDDAGQRWQGELDEVAVYRRPLSPAEVTAHYEAGAAR</sequence>
<dbReference type="PANTHER" id="PTHR43678">
    <property type="entry name" value="PUTATIVE (AFU_ORTHOLOGUE AFUA_2G00640)-RELATED"/>
    <property type="match status" value="1"/>
</dbReference>
<keyword evidence="2 6" id="KW-0732">Signal</keyword>
<evidence type="ECO:0000256" key="2">
    <source>
        <dbReference type="ARBA" id="ARBA00022729"/>
    </source>
</evidence>
<dbReference type="InterPro" id="IPR052764">
    <property type="entry name" value="GH20_Enzymes"/>
</dbReference>
<reference evidence="8 11" key="2">
    <citation type="submission" date="2020-08" db="EMBL/GenBank/DDBJ databases">
        <title>Sequencing the genomes of 1000 actinobacteria strains.</title>
        <authorList>
            <person name="Klenk H.-P."/>
        </authorList>
    </citation>
    <scope>NUCLEOTIDE SEQUENCE [LARGE SCALE GENOMIC DNA]</scope>
    <source>
        <strain evidence="8 11">DSM 15626</strain>
    </source>
</reference>
<dbReference type="Gene3D" id="3.30.379.10">
    <property type="entry name" value="Chitobiase/beta-hexosaminidase domain 2-like"/>
    <property type="match status" value="1"/>
</dbReference>
<dbReference type="InterPro" id="IPR013320">
    <property type="entry name" value="ConA-like_dom_sf"/>
</dbReference>
<feature type="chain" id="PRO_5036217691" evidence="6">
    <location>
        <begin position="25"/>
        <end position="1031"/>
    </location>
</feature>
<keyword evidence="3 9" id="KW-0378">Hydrolase</keyword>
<dbReference type="InterPro" id="IPR015883">
    <property type="entry name" value="Glyco_hydro_20_cat"/>
</dbReference>
<evidence type="ECO:0000256" key="6">
    <source>
        <dbReference type="SAM" id="SignalP"/>
    </source>
</evidence>
<comment type="caution">
    <text evidence="9">The sequence shown here is derived from an EMBL/GenBank/DDBJ whole genome shotgun (WGS) entry which is preliminary data.</text>
</comment>
<dbReference type="Proteomes" id="UP000553957">
    <property type="component" value="Unassembled WGS sequence"/>
</dbReference>
<gene>
    <name evidence="8" type="ORF">HNR71_004758</name>
    <name evidence="9" type="ORF">HPO96_12360</name>
</gene>
<evidence type="ECO:0000313" key="9">
    <source>
        <dbReference type="EMBL" id="NOL41036.1"/>
    </source>
</evidence>
<evidence type="ECO:0000313" key="8">
    <source>
        <dbReference type="EMBL" id="MBB6569121.1"/>
    </source>
</evidence>
<evidence type="ECO:0000256" key="5">
    <source>
        <dbReference type="ARBA" id="ARBA00023295"/>
    </source>
</evidence>
<dbReference type="AlphaFoldDB" id="A0A7Y4L034"/>
<evidence type="ECO:0000256" key="3">
    <source>
        <dbReference type="ARBA" id="ARBA00022801"/>
    </source>
</evidence>
<evidence type="ECO:0000313" key="10">
    <source>
        <dbReference type="Proteomes" id="UP000534306"/>
    </source>
</evidence>
<dbReference type="SUPFAM" id="SSF49899">
    <property type="entry name" value="Concanavalin A-like lectins/glucanases"/>
    <property type="match status" value="2"/>
</dbReference>
<dbReference type="SUPFAM" id="SSF51445">
    <property type="entry name" value="(Trans)glycosidases"/>
    <property type="match status" value="1"/>
</dbReference>